<dbReference type="KEGG" id="tpx:Turpa_2044"/>
<dbReference type="AlphaFoldDB" id="I4B5Y3"/>
<keyword evidence="2" id="KW-1185">Reference proteome</keyword>
<evidence type="ECO:0008006" key="3">
    <source>
        <dbReference type="Google" id="ProtNLM"/>
    </source>
</evidence>
<dbReference type="RefSeq" id="WP_014803196.1">
    <property type="nucleotide sequence ID" value="NC_018020.1"/>
</dbReference>
<accession>I4B5Y3</accession>
<dbReference type="Proteomes" id="UP000006048">
    <property type="component" value="Chromosome"/>
</dbReference>
<reference evidence="1 2" key="1">
    <citation type="submission" date="2012-06" db="EMBL/GenBank/DDBJ databases">
        <title>The complete chromosome of genome of Turneriella parva DSM 21527.</title>
        <authorList>
            <consortium name="US DOE Joint Genome Institute (JGI-PGF)"/>
            <person name="Lucas S."/>
            <person name="Han J."/>
            <person name="Lapidus A."/>
            <person name="Bruce D."/>
            <person name="Goodwin L."/>
            <person name="Pitluck S."/>
            <person name="Peters L."/>
            <person name="Kyrpides N."/>
            <person name="Mavromatis K."/>
            <person name="Ivanova N."/>
            <person name="Mikhailova N."/>
            <person name="Chertkov O."/>
            <person name="Detter J.C."/>
            <person name="Tapia R."/>
            <person name="Han C."/>
            <person name="Land M."/>
            <person name="Hauser L."/>
            <person name="Markowitz V."/>
            <person name="Cheng J.-F."/>
            <person name="Hugenholtz P."/>
            <person name="Woyke T."/>
            <person name="Wu D."/>
            <person name="Gronow S."/>
            <person name="Wellnitz S."/>
            <person name="Brambilla E."/>
            <person name="Klenk H.-P."/>
            <person name="Eisen J.A."/>
        </authorList>
    </citation>
    <scope>NUCLEOTIDE SEQUENCE [LARGE SCALE GENOMIC DNA]</scope>
    <source>
        <strain evidence="2">ATCC BAA-1111 / DSM 21527 / NCTC 11395 / H</strain>
    </source>
</reference>
<dbReference type="EMBL" id="CP002959">
    <property type="protein sequence ID" value="AFM12690.1"/>
    <property type="molecule type" value="Genomic_DNA"/>
</dbReference>
<evidence type="ECO:0000313" key="2">
    <source>
        <dbReference type="Proteomes" id="UP000006048"/>
    </source>
</evidence>
<name>I4B5Y3_TURPD</name>
<proteinExistence type="predicted"/>
<gene>
    <name evidence="1" type="ordered locus">Turpa_2044</name>
</gene>
<dbReference type="OrthoDB" id="1551104at2"/>
<protein>
    <recommendedName>
        <fullName evidence="3">Ribbon-helix-helix protein CopG domain-containing protein</fullName>
    </recommendedName>
</protein>
<organism evidence="1 2">
    <name type="scientific">Turneriella parva (strain ATCC BAA-1111 / DSM 21527 / NCTC 11395 / H)</name>
    <name type="common">Leptospira parva</name>
    <dbReference type="NCBI Taxonomy" id="869212"/>
    <lineage>
        <taxon>Bacteria</taxon>
        <taxon>Pseudomonadati</taxon>
        <taxon>Spirochaetota</taxon>
        <taxon>Spirochaetia</taxon>
        <taxon>Leptospirales</taxon>
        <taxon>Leptospiraceae</taxon>
        <taxon>Turneriella</taxon>
    </lineage>
</organism>
<dbReference type="HOGENOM" id="CLU_2670047_0_0_12"/>
<dbReference type="STRING" id="869212.Turpa_2044"/>
<sequence>MIRTQISLESEVYEEAKIHAAENGISLAEFCRQSVTEQLVKYRKAGPIARFAGIYDGDPNDSSTVDEVVYGKRFL</sequence>
<evidence type="ECO:0000313" key="1">
    <source>
        <dbReference type="EMBL" id="AFM12690.1"/>
    </source>
</evidence>